<dbReference type="Gene3D" id="4.10.240.10">
    <property type="entry name" value="Zn(2)-C6 fungal-type DNA-binding domain"/>
    <property type="match status" value="1"/>
</dbReference>
<feature type="domain" description="Zn(2)-C6 fungal-type" evidence="8">
    <location>
        <begin position="58"/>
        <end position="90"/>
    </location>
</feature>
<feature type="compositionally biased region" description="Basic residues" evidence="7">
    <location>
        <begin position="36"/>
        <end position="52"/>
    </location>
</feature>
<gene>
    <name evidence="9" type="ORF">AAP_00384</name>
</gene>
<keyword evidence="10" id="KW-1185">Reference proteome</keyword>
<dbReference type="GO" id="GO:0005634">
    <property type="term" value="C:nucleus"/>
    <property type="evidence" value="ECO:0007669"/>
    <property type="project" value="UniProtKB-SubCell"/>
</dbReference>
<evidence type="ECO:0000313" key="9">
    <source>
        <dbReference type="EMBL" id="KZZ98123.1"/>
    </source>
</evidence>
<accession>A0A168DUD9</accession>
<evidence type="ECO:0000256" key="2">
    <source>
        <dbReference type="ARBA" id="ARBA00022723"/>
    </source>
</evidence>
<dbReference type="VEuPathDB" id="FungiDB:AAP_00384"/>
<organism evidence="9 10">
    <name type="scientific">Ascosphaera apis ARSEF 7405</name>
    <dbReference type="NCBI Taxonomy" id="392613"/>
    <lineage>
        <taxon>Eukaryota</taxon>
        <taxon>Fungi</taxon>
        <taxon>Dikarya</taxon>
        <taxon>Ascomycota</taxon>
        <taxon>Pezizomycotina</taxon>
        <taxon>Eurotiomycetes</taxon>
        <taxon>Eurotiomycetidae</taxon>
        <taxon>Onygenales</taxon>
        <taxon>Ascosphaeraceae</taxon>
        <taxon>Ascosphaera</taxon>
    </lineage>
</organism>
<dbReference type="InterPro" id="IPR001138">
    <property type="entry name" value="Zn2Cys6_DnaBD"/>
</dbReference>
<keyword evidence="5" id="KW-0804">Transcription</keyword>
<comment type="subcellular location">
    <subcellularLocation>
        <location evidence="1">Nucleus</location>
    </subcellularLocation>
</comment>
<dbReference type="PROSITE" id="PS00463">
    <property type="entry name" value="ZN2_CY6_FUNGAL_1"/>
    <property type="match status" value="1"/>
</dbReference>
<evidence type="ECO:0000256" key="4">
    <source>
        <dbReference type="ARBA" id="ARBA00023125"/>
    </source>
</evidence>
<sequence length="290" mass="31459">MSMPFGTPADVASWPSALESLLSYPNVRRDNEQKRKNMMRSLKGKRATTGTRRRAPLACERCRSRKIKCSGENGGKPCTNCKSAGWGCTFKRMGCTEEIQINVPSAPLYPSHAPHFPQHAGAGYDPAAMLMQHPYSSMNSSMESLLMPNTRSTSPASLSCDNDFFRAPSTAPSSGLGSPKTVHSGAASDFGGFWLPGTEFQDMNGKAQSFDYMQEFDFATPPVPTAFTDSTSNLLHTQLDFNGSIDQLAWSNMCFNNVPNLSGQQQVNTAKNAGLNASQSLPSHPQGFQP</sequence>
<evidence type="ECO:0000256" key="3">
    <source>
        <dbReference type="ARBA" id="ARBA00023015"/>
    </source>
</evidence>
<protein>
    <submittedName>
        <fullName evidence="9">Zn(2)-C6 fungal-type DNA-binding domain protein</fullName>
    </submittedName>
</protein>
<keyword evidence="6" id="KW-0539">Nucleus</keyword>
<evidence type="ECO:0000259" key="8">
    <source>
        <dbReference type="PROSITE" id="PS50048"/>
    </source>
</evidence>
<dbReference type="Pfam" id="PF00172">
    <property type="entry name" value="Zn_clus"/>
    <property type="match status" value="1"/>
</dbReference>
<name>A0A168DUD9_9EURO</name>
<feature type="region of interest" description="Disordered" evidence="7">
    <location>
        <begin position="29"/>
        <end position="52"/>
    </location>
</feature>
<dbReference type="SMART" id="SM00066">
    <property type="entry name" value="GAL4"/>
    <property type="match status" value="1"/>
</dbReference>
<dbReference type="PANTHER" id="PTHR46910:SF3">
    <property type="entry name" value="HALOTOLERANCE PROTEIN 9-RELATED"/>
    <property type="match status" value="1"/>
</dbReference>
<dbReference type="EMBL" id="AZGZ01000001">
    <property type="protein sequence ID" value="KZZ98123.1"/>
    <property type="molecule type" value="Genomic_DNA"/>
</dbReference>
<dbReference type="Proteomes" id="UP000242877">
    <property type="component" value="Unassembled WGS sequence"/>
</dbReference>
<evidence type="ECO:0000256" key="6">
    <source>
        <dbReference type="ARBA" id="ARBA00023242"/>
    </source>
</evidence>
<reference evidence="9 10" key="1">
    <citation type="journal article" date="2016" name="Genome Biol. Evol.">
        <title>Divergent and convergent evolution of fungal pathogenicity.</title>
        <authorList>
            <person name="Shang Y."/>
            <person name="Xiao G."/>
            <person name="Zheng P."/>
            <person name="Cen K."/>
            <person name="Zhan S."/>
            <person name="Wang C."/>
        </authorList>
    </citation>
    <scope>NUCLEOTIDE SEQUENCE [LARGE SCALE GENOMIC DNA]</scope>
    <source>
        <strain evidence="9 10">ARSEF 7405</strain>
    </source>
</reference>
<keyword evidence="2" id="KW-0479">Metal-binding</keyword>
<dbReference type="SUPFAM" id="SSF57701">
    <property type="entry name" value="Zn2/Cys6 DNA-binding domain"/>
    <property type="match status" value="1"/>
</dbReference>
<dbReference type="OrthoDB" id="5394557at2759"/>
<dbReference type="AlphaFoldDB" id="A0A168DUD9"/>
<dbReference type="GO" id="GO:0008270">
    <property type="term" value="F:zinc ion binding"/>
    <property type="evidence" value="ECO:0007669"/>
    <property type="project" value="InterPro"/>
</dbReference>
<proteinExistence type="predicted"/>
<evidence type="ECO:0000256" key="7">
    <source>
        <dbReference type="SAM" id="MobiDB-lite"/>
    </source>
</evidence>
<dbReference type="CDD" id="cd00067">
    <property type="entry name" value="GAL4"/>
    <property type="match status" value="1"/>
</dbReference>
<dbReference type="PROSITE" id="PS50048">
    <property type="entry name" value="ZN2_CY6_FUNGAL_2"/>
    <property type="match status" value="1"/>
</dbReference>
<evidence type="ECO:0000256" key="5">
    <source>
        <dbReference type="ARBA" id="ARBA00023163"/>
    </source>
</evidence>
<keyword evidence="3" id="KW-0805">Transcription regulation</keyword>
<evidence type="ECO:0000256" key="1">
    <source>
        <dbReference type="ARBA" id="ARBA00004123"/>
    </source>
</evidence>
<dbReference type="InterPro" id="IPR050987">
    <property type="entry name" value="AtrR-like"/>
</dbReference>
<dbReference type="GO" id="GO:0000981">
    <property type="term" value="F:DNA-binding transcription factor activity, RNA polymerase II-specific"/>
    <property type="evidence" value="ECO:0007669"/>
    <property type="project" value="InterPro"/>
</dbReference>
<evidence type="ECO:0000313" key="10">
    <source>
        <dbReference type="Proteomes" id="UP000242877"/>
    </source>
</evidence>
<dbReference type="InterPro" id="IPR036864">
    <property type="entry name" value="Zn2-C6_fun-type_DNA-bd_sf"/>
</dbReference>
<comment type="caution">
    <text evidence="9">The sequence shown here is derived from an EMBL/GenBank/DDBJ whole genome shotgun (WGS) entry which is preliminary data.</text>
</comment>
<keyword evidence="4 9" id="KW-0238">DNA-binding</keyword>
<dbReference type="PANTHER" id="PTHR46910">
    <property type="entry name" value="TRANSCRIPTION FACTOR PDR1"/>
    <property type="match status" value="1"/>
</dbReference>
<dbReference type="GO" id="GO:0003677">
    <property type="term" value="F:DNA binding"/>
    <property type="evidence" value="ECO:0007669"/>
    <property type="project" value="UniProtKB-KW"/>
</dbReference>